<accession>A0A1S3FCL9</accession>
<dbReference type="PROSITE" id="PS50296">
    <property type="entry name" value="SUI1"/>
    <property type="match status" value="1"/>
</dbReference>
<protein>
    <submittedName>
        <fullName evidence="6">Collagen alpha-1(X) chain-like</fullName>
    </submittedName>
</protein>
<dbReference type="GO" id="GO:0003743">
    <property type="term" value="F:translation initiation factor activity"/>
    <property type="evidence" value="ECO:0007669"/>
    <property type="project" value="UniProtKB-KW"/>
</dbReference>
<dbReference type="Gene3D" id="3.30.780.10">
    <property type="entry name" value="SUI1-like domain"/>
    <property type="match status" value="1"/>
</dbReference>
<keyword evidence="3" id="KW-0732">Signal</keyword>
<gene>
    <name evidence="6" type="primary">LOC105987601</name>
</gene>
<evidence type="ECO:0000313" key="5">
    <source>
        <dbReference type="Proteomes" id="UP000081671"/>
    </source>
</evidence>
<feature type="compositionally biased region" description="Pro residues" evidence="2">
    <location>
        <begin position="26"/>
        <end position="46"/>
    </location>
</feature>
<dbReference type="InterPro" id="IPR001950">
    <property type="entry name" value="SUI1"/>
</dbReference>
<name>A0A1S3FCL9_DIPOR</name>
<feature type="signal peptide" evidence="3">
    <location>
        <begin position="1"/>
        <end position="24"/>
    </location>
</feature>
<dbReference type="SUPFAM" id="SSF55159">
    <property type="entry name" value="eIF1-like"/>
    <property type="match status" value="1"/>
</dbReference>
<dbReference type="KEGG" id="dord:105987601"/>
<dbReference type="Proteomes" id="UP000081671">
    <property type="component" value="Unplaced"/>
</dbReference>
<feature type="region of interest" description="Disordered" evidence="2">
    <location>
        <begin position="23"/>
        <end position="84"/>
    </location>
</feature>
<reference evidence="6" key="1">
    <citation type="submission" date="2025-08" db="UniProtKB">
        <authorList>
            <consortium name="RefSeq"/>
        </authorList>
    </citation>
    <scope>IDENTIFICATION</scope>
    <source>
        <tissue evidence="6">Kidney</tissue>
    </source>
</reference>
<evidence type="ECO:0000256" key="3">
    <source>
        <dbReference type="SAM" id="SignalP"/>
    </source>
</evidence>
<sequence>MKMRSSHRSDHIAHLLLLISGVSSLPPRPPPRPPRSPGPAAPPRLVPGPGSHGVRPARCPGLSHPPEAWPGLRPEGNLQSRSGSIGAAASGAHLELPRYRAGELPGSRGGRGAGDGSAEARAAVRALQEPRTSGNRGSQAGGCGSPGSRIPRPVVTRAARGPAVLPVRPRLRGGWGFGEWAGSLGDGGGGGSGKPRASQENRGATGIPGAPHCTLIAVQGITDDYDKTKLVKALKKKLACNATVIEHPEYGEVIQLQGDQPKNICQFLVETGLAKGLNACGPLKLK</sequence>
<dbReference type="AlphaFoldDB" id="A0A1S3FCL9"/>
<evidence type="ECO:0000259" key="4">
    <source>
        <dbReference type="PROSITE" id="PS50296"/>
    </source>
</evidence>
<dbReference type="PANTHER" id="PTHR10388">
    <property type="entry name" value="EUKARYOTIC TRANSLATION INITIATION FACTOR SUI1"/>
    <property type="match status" value="1"/>
</dbReference>
<keyword evidence="1" id="KW-0396">Initiation factor</keyword>
<dbReference type="Pfam" id="PF01253">
    <property type="entry name" value="SUI1"/>
    <property type="match status" value="1"/>
</dbReference>
<evidence type="ECO:0000256" key="2">
    <source>
        <dbReference type="SAM" id="MobiDB-lite"/>
    </source>
</evidence>
<dbReference type="OrthoDB" id="10248435at2759"/>
<feature type="chain" id="PRO_5010335404" evidence="3">
    <location>
        <begin position="25"/>
        <end position="286"/>
    </location>
</feature>
<feature type="region of interest" description="Disordered" evidence="2">
    <location>
        <begin position="182"/>
        <end position="206"/>
    </location>
</feature>
<dbReference type="InParanoid" id="A0A1S3FCL9"/>
<proteinExistence type="predicted"/>
<dbReference type="RefSeq" id="XP_012874353.1">
    <property type="nucleotide sequence ID" value="XM_013018899.1"/>
</dbReference>
<feature type="region of interest" description="Disordered" evidence="2">
    <location>
        <begin position="101"/>
        <end position="156"/>
    </location>
</feature>
<dbReference type="GeneID" id="105987601"/>
<dbReference type="InterPro" id="IPR036877">
    <property type="entry name" value="SUI1_dom_sf"/>
</dbReference>
<evidence type="ECO:0000256" key="1">
    <source>
        <dbReference type="ARBA" id="ARBA00022540"/>
    </source>
</evidence>
<feature type="domain" description="SUI1" evidence="4">
    <location>
        <begin position="214"/>
        <end position="272"/>
    </location>
</feature>
<evidence type="ECO:0000313" key="6">
    <source>
        <dbReference type="RefSeq" id="XP_012874353.1"/>
    </source>
</evidence>
<keyword evidence="1" id="KW-0648">Protein biosynthesis</keyword>
<feature type="compositionally biased region" description="Gly residues" evidence="2">
    <location>
        <begin position="182"/>
        <end position="193"/>
    </location>
</feature>
<keyword evidence="5" id="KW-1185">Reference proteome</keyword>
<organism evidence="5 6">
    <name type="scientific">Dipodomys ordii</name>
    <name type="common">Ord's kangaroo rat</name>
    <dbReference type="NCBI Taxonomy" id="10020"/>
    <lineage>
        <taxon>Eukaryota</taxon>
        <taxon>Metazoa</taxon>
        <taxon>Chordata</taxon>
        <taxon>Craniata</taxon>
        <taxon>Vertebrata</taxon>
        <taxon>Euteleostomi</taxon>
        <taxon>Mammalia</taxon>
        <taxon>Eutheria</taxon>
        <taxon>Euarchontoglires</taxon>
        <taxon>Glires</taxon>
        <taxon>Rodentia</taxon>
        <taxon>Castorimorpha</taxon>
        <taxon>Heteromyidae</taxon>
        <taxon>Dipodomyinae</taxon>
        <taxon>Dipodomys</taxon>
    </lineage>
</organism>